<comment type="similarity">
    <text evidence="1">Belongs to the AB hydrolase superfamily.</text>
</comment>
<evidence type="ECO:0000313" key="4">
    <source>
        <dbReference type="Proteomes" id="UP000546324"/>
    </source>
</evidence>
<gene>
    <name evidence="3" type="ORF">BKA00_003459</name>
</gene>
<name>A0A7X0FZD7_9ACTN</name>
<accession>A0A7X0FZD7</accession>
<dbReference type="RefSeq" id="WP_185026292.1">
    <property type="nucleotide sequence ID" value="NZ_JACHMQ010000001.1"/>
</dbReference>
<dbReference type="Proteomes" id="UP000546324">
    <property type="component" value="Unassembled WGS sequence"/>
</dbReference>
<dbReference type="PRINTS" id="PR00111">
    <property type="entry name" value="ABHYDROLASE"/>
</dbReference>
<proteinExistence type="inferred from homology"/>
<dbReference type="GO" id="GO:0003824">
    <property type="term" value="F:catalytic activity"/>
    <property type="evidence" value="ECO:0007669"/>
    <property type="project" value="UniProtKB-ARBA"/>
</dbReference>
<evidence type="ECO:0000313" key="3">
    <source>
        <dbReference type="EMBL" id="MBB6396545.1"/>
    </source>
</evidence>
<dbReference type="InterPro" id="IPR029058">
    <property type="entry name" value="AB_hydrolase_fold"/>
</dbReference>
<comment type="caution">
    <text evidence="3">The sequence shown here is derived from an EMBL/GenBank/DDBJ whole genome shotgun (WGS) entry which is preliminary data.</text>
</comment>
<dbReference type="PANTHER" id="PTHR43039">
    <property type="entry name" value="ESTERASE-RELATED"/>
    <property type="match status" value="1"/>
</dbReference>
<sequence>MSALSRNNVQDLGRRSAQPMLFAHGFGCDQTMWRLTAPAFEADHRVVLFDHVGLGNSDVSAYSADRYGTLDAYADDVLDIVHELDLRDVIFVGHSVSAMIGVLAANREPDRFARLVLVGPSPRYVDDGDYVGGFTGADITELLESLESNFLGWSSRMGPLIMGNPERPELGRELTNSFCRTDPDIMRQFARVTFLSDNRADLPVLNVPTLVLQCSEDIIAPEAVGDYVHGAIPGSELVRLRATGHCPNLSAPEETIAAIKAFLRKVPSGPDVRHG</sequence>
<dbReference type="InterPro" id="IPR000073">
    <property type="entry name" value="AB_hydrolase_1"/>
</dbReference>
<evidence type="ECO:0000256" key="1">
    <source>
        <dbReference type="ARBA" id="ARBA00008645"/>
    </source>
</evidence>
<keyword evidence="4" id="KW-1185">Reference proteome</keyword>
<dbReference type="EMBL" id="JACHMQ010000001">
    <property type="protein sequence ID" value="MBB6396545.1"/>
    <property type="molecule type" value="Genomic_DNA"/>
</dbReference>
<organism evidence="3 4">
    <name type="scientific">Actinomadura coerulea</name>
    <dbReference type="NCBI Taxonomy" id="46159"/>
    <lineage>
        <taxon>Bacteria</taxon>
        <taxon>Bacillati</taxon>
        <taxon>Actinomycetota</taxon>
        <taxon>Actinomycetes</taxon>
        <taxon>Streptosporangiales</taxon>
        <taxon>Thermomonosporaceae</taxon>
        <taxon>Actinomadura</taxon>
    </lineage>
</organism>
<dbReference type="AlphaFoldDB" id="A0A7X0FZD7"/>
<reference evidence="3 4" key="1">
    <citation type="submission" date="2020-08" db="EMBL/GenBank/DDBJ databases">
        <title>Sequencing the genomes of 1000 actinobacteria strains.</title>
        <authorList>
            <person name="Klenk H.-P."/>
        </authorList>
    </citation>
    <scope>NUCLEOTIDE SEQUENCE [LARGE SCALE GENOMIC DNA]</scope>
    <source>
        <strain evidence="3 4">DSM 43675</strain>
    </source>
</reference>
<evidence type="ECO:0000259" key="2">
    <source>
        <dbReference type="Pfam" id="PF12697"/>
    </source>
</evidence>
<dbReference type="Gene3D" id="3.40.50.1820">
    <property type="entry name" value="alpha/beta hydrolase"/>
    <property type="match status" value="1"/>
</dbReference>
<protein>
    <submittedName>
        <fullName evidence="3">Sigma-B regulation protein RsbQ</fullName>
    </submittedName>
</protein>
<dbReference type="SUPFAM" id="SSF53474">
    <property type="entry name" value="alpha/beta-Hydrolases"/>
    <property type="match status" value="1"/>
</dbReference>
<dbReference type="Pfam" id="PF12697">
    <property type="entry name" value="Abhydrolase_6"/>
    <property type="match status" value="1"/>
</dbReference>
<feature type="domain" description="AB hydrolase-1" evidence="2">
    <location>
        <begin position="21"/>
        <end position="258"/>
    </location>
</feature>